<reference evidence="1 2" key="1">
    <citation type="submission" date="2019-10" db="EMBL/GenBank/DDBJ databases">
        <title>Muricauda olearia CL-SS4 JCM15563 genome.</title>
        <authorList>
            <person name="Liu L."/>
        </authorList>
    </citation>
    <scope>NUCLEOTIDE SEQUENCE [LARGE SCALE GENOMIC DNA]</scope>
    <source>
        <strain evidence="1 2">CL-SS4</strain>
    </source>
</reference>
<comment type="caution">
    <text evidence="1">The sequence shown here is derived from an EMBL/GenBank/DDBJ whole genome shotgun (WGS) entry which is preliminary data.</text>
</comment>
<organism evidence="1 2">
    <name type="scientific">Flagellimonas olearia</name>
    <dbReference type="NCBI Taxonomy" id="552546"/>
    <lineage>
        <taxon>Bacteria</taxon>
        <taxon>Pseudomonadati</taxon>
        <taxon>Bacteroidota</taxon>
        <taxon>Flavobacteriia</taxon>
        <taxon>Flavobacteriales</taxon>
        <taxon>Flavobacteriaceae</taxon>
        <taxon>Flagellimonas</taxon>
    </lineage>
</organism>
<dbReference type="OrthoDB" id="599464at2"/>
<name>A0A6I1E3S9_9FLAO</name>
<dbReference type="RefSeq" id="WP_152130434.1">
    <property type="nucleotide sequence ID" value="NZ_WELG01000001.1"/>
</dbReference>
<proteinExistence type="predicted"/>
<dbReference type="Proteomes" id="UP000429785">
    <property type="component" value="Unassembled WGS sequence"/>
</dbReference>
<evidence type="ECO:0000313" key="2">
    <source>
        <dbReference type="Proteomes" id="UP000429785"/>
    </source>
</evidence>
<evidence type="ECO:0000313" key="1">
    <source>
        <dbReference type="EMBL" id="KAB7530515.1"/>
    </source>
</evidence>
<dbReference type="AlphaFoldDB" id="A0A6I1E3S9"/>
<accession>A0A6I1E3S9</accession>
<gene>
    <name evidence="1" type="ORF">F8C76_03135</name>
</gene>
<dbReference type="PROSITE" id="PS51257">
    <property type="entry name" value="PROKAR_LIPOPROTEIN"/>
    <property type="match status" value="1"/>
</dbReference>
<protein>
    <submittedName>
        <fullName evidence="1">Uncharacterized protein</fullName>
    </submittedName>
</protein>
<dbReference type="EMBL" id="WELG01000001">
    <property type="protein sequence ID" value="KAB7530515.1"/>
    <property type="molecule type" value="Genomic_DNA"/>
</dbReference>
<sequence length="353" mass="37791">MKKITLTAFAIFAFAFYSCETEPVSKEELSSVNISAGIVTEDGCLEASLAPLPETVSACVIGQGVTSSTGTYWDIEITDGPLAGIYPGWCIDEDQGLSSCFDAQVISSYSDLTGLPFEVVDNFDSLNWLLNQKIIGEPSSDGTLFTYGDLQAAIWVLVEGESCTSCSGLGTYEQSRISELVSLATSEGDGFVPASGDFAGIVLVPDNGLQMLLLPYKIECQVSEPSCETAFARGNDGNTCFIEEGFNKRWGWSIGPLAEGTEESYEIYAGAGQCDISKGELVGTVDVSYVDGNVTVTYNIDEAYDVDETHTYAGNEMFPVDKKGKPTVAPGQYSIEENLDGEIYVIAHAVVCQ</sequence>